<accession>A0A8T1P102</accession>
<dbReference type="Proteomes" id="UP000811609">
    <property type="component" value="Chromosome 11"/>
</dbReference>
<reference evidence="1" key="1">
    <citation type="submission" date="2020-12" db="EMBL/GenBank/DDBJ databases">
        <title>WGS assembly of Carya illinoinensis cv. Pawnee.</title>
        <authorList>
            <person name="Platts A."/>
            <person name="Shu S."/>
            <person name="Wright S."/>
            <person name="Barry K."/>
            <person name="Edger P."/>
            <person name="Pires J.C."/>
            <person name="Schmutz J."/>
        </authorList>
    </citation>
    <scope>NUCLEOTIDE SEQUENCE</scope>
    <source>
        <tissue evidence="1">Leaf</tissue>
    </source>
</reference>
<gene>
    <name evidence="1" type="ORF">CIPAW_11G078200</name>
</gene>
<organism evidence="1 2">
    <name type="scientific">Carya illinoinensis</name>
    <name type="common">Pecan</name>
    <dbReference type="NCBI Taxonomy" id="32201"/>
    <lineage>
        <taxon>Eukaryota</taxon>
        <taxon>Viridiplantae</taxon>
        <taxon>Streptophyta</taxon>
        <taxon>Embryophyta</taxon>
        <taxon>Tracheophyta</taxon>
        <taxon>Spermatophyta</taxon>
        <taxon>Magnoliopsida</taxon>
        <taxon>eudicotyledons</taxon>
        <taxon>Gunneridae</taxon>
        <taxon>Pentapetalae</taxon>
        <taxon>rosids</taxon>
        <taxon>fabids</taxon>
        <taxon>Fagales</taxon>
        <taxon>Juglandaceae</taxon>
        <taxon>Carya</taxon>
    </lineage>
</organism>
<keyword evidence="2" id="KW-1185">Reference proteome</keyword>
<proteinExistence type="predicted"/>
<name>A0A8T1P102_CARIL</name>
<dbReference type="AlphaFoldDB" id="A0A8T1P102"/>
<sequence length="118" mass="13130">MAKHGARMHIKRLHPVEKSYFSPFPALNFLVISCISPSHAAPLSVISTCYDFGVFHICFRAQIRTPPSISKRSHVVSPFIALFSSLGKFWVVTSGVIFSRFGVAETLTFVVVTLLDNF</sequence>
<evidence type="ECO:0000313" key="2">
    <source>
        <dbReference type="Proteomes" id="UP000811609"/>
    </source>
</evidence>
<comment type="caution">
    <text evidence="1">The sequence shown here is derived from an EMBL/GenBank/DDBJ whole genome shotgun (WGS) entry which is preliminary data.</text>
</comment>
<dbReference type="EMBL" id="CM031819">
    <property type="protein sequence ID" value="KAG6635948.1"/>
    <property type="molecule type" value="Genomic_DNA"/>
</dbReference>
<evidence type="ECO:0000313" key="1">
    <source>
        <dbReference type="EMBL" id="KAG6635948.1"/>
    </source>
</evidence>
<protein>
    <submittedName>
        <fullName evidence="1">Uncharacterized protein</fullName>
    </submittedName>
</protein>
<dbReference type="PROSITE" id="PS51257">
    <property type="entry name" value="PROKAR_LIPOPROTEIN"/>
    <property type="match status" value="1"/>
</dbReference>